<dbReference type="EMBL" id="JAAAJB010001032">
    <property type="protein sequence ID" value="KAG0249291.1"/>
    <property type="molecule type" value="Genomic_DNA"/>
</dbReference>
<keyword evidence="1" id="KW-0732">Signal</keyword>
<dbReference type="AlphaFoldDB" id="A0A9P6PP77"/>
<proteinExistence type="predicted"/>
<dbReference type="Proteomes" id="UP000807716">
    <property type="component" value="Unassembled WGS sequence"/>
</dbReference>
<keyword evidence="3" id="KW-1185">Reference proteome</keyword>
<evidence type="ECO:0000313" key="2">
    <source>
        <dbReference type="EMBL" id="KAG0249291.1"/>
    </source>
</evidence>
<accession>A0A9P6PP77</accession>
<evidence type="ECO:0000313" key="3">
    <source>
        <dbReference type="Proteomes" id="UP000807716"/>
    </source>
</evidence>
<feature type="signal peptide" evidence="1">
    <location>
        <begin position="1"/>
        <end position="23"/>
    </location>
</feature>
<gene>
    <name evidence="2" type="ORF">DFQ27_000238</name>
</gene>
<comment type="caution">
    <text evidence="2">The sequence shown here is derived from an EMBL/GenBank/DDBJ whole genome shotgun (WGS) entry which is preliminary data.</text>
</comment>
<evidence type="ECO:0008006" key="4">
    <source>
        <dbReference type="Google" id="ProtNLM"/>
    </source>
</evidence>
<reference evidence="2" key="1">
    <citation type="journal article" date="2020" name="Fungal Divers.">
        <title>Resolving the Mortierellaceae phylogeny through synthesis of multi-gene phylogenetics and phylogenomics.</title>
        <authorList>
            <person name="Vandepol N."/>
            <person name="Liber J."/>
            <person name="Desiro A."/>
            <person name="Na H."/>
            <person name="Kennedy M."/>
            <person name="Barry K."/>
            <person name="Grigoriev I.V."/>
            <person name="Miller A.N."/>
            <person name="O'Donnell K."/>
            <person name="Stajich J.E."/>
            <person name="Bonito G."/>
        </authorList>
    </citation>
    <scope>NUCLEOTIDE SEQUENCE</scope>
    <source>
        <strain evidence="2">BC1065</strain>
    </source>
</reference>
<organism evidence="2 3">
    <name type="scientific">Actinomortierella ambigua</name>
    <dbReference type="NCBI Taxonomy" id="1343610"/>
    <lineage>
        <taxon>Eukaryota</taxon>
        <taxon>Fungi</taxon>
        <taxon>Fungi incertae sedis</taxon>
        <taxon>Mucoromycota</taxon>
        <taxon>Mortierellomycotina</taxon>
        <taxon>Mortierellomycetes</taxon>
        <taxon>Mortierellales</taxon>
        <taxon>Mortierellaceae</taxon>
        <taxon>Actinomortierella</taxon>
    </lineage>
</organism>
<feature type="chain" id="PRO_5040345774" description="Secreted protein" evidence="1">
    <location>
        <begin position="24"/>
        <end position="474"/>
    </location>
</feature>
<protein>
    <recommendedName>
        <fullName evidence="4">Secreted protein</fullName>
    </recommendedName>
</protein>
<sequence length="474" mass="49770">MHKFTLFLAVLATSVVTFTTTNGIASAEIRNCTNGYLQSSPNDTCNDCAHEAAQISTPLDTLLTNINNVTAALPGTSIVFTPLSTHVQLIQANLTQAPSLTPSELVPTANSIAQVVKISNQLAIAYFNITTPDPTLPLKTTLLQLQPAVQALLTCTGPTKGCDLTVNLFNQLHPQVRVVLQSINATYPAPVLFTFISQLFDNATSAFHDGLANANASQLGLAAFELNAIANSITPATLGGNAAPYEAIRGLSATTLAAMQCLGLGTDVDSCSATMQFLGTFIQFGENNIPTWLNQVVIVGQLVQAPAMEAFEKARITLVSGNVTQFQEAASNVEGALKFIQAVVIPLMPQPAKAQMTSVVDALLSTIDSALPCTGPLNPCKGFIEFGADFLTAAVYQFRRMPIIGELGTPFFVATEIFISILKAGSIVAIQDGVANFQAAITTLGRIPGVSGLSLFQAVQLFVNALSTCTGASS</sequence>
<name>A0A9P6PP77_9FUNG</name>
<evidence type="ECO:0000256" key="1">
    <source>
        <dbReference type="SAM" id="SignalP"/>
    </source>
</evidence>